<dbReference type="Proteomes" id="UP000673691">
    <property type="component" value="Unassembled WGS sequence"/>
</dbReference>
<dbReference type="Gene3D" id="1.25.40.90">
    <property type="match status" value="1"/>
</dbReference>
<dbReference type="InterPro" id="IPR000504">
    <property type="entry name" value="RRM_dom"/>
</dbReference>
<feature type="compositionally biased region" description="Acidic residues" evidence="1">
    <location>
        <begin position="340"/>
        <end position="351"/>
    </location>
</feature>
<dbReference type="AlphaFoldDB" id="A0A8H7ZNS0"/>
<evidence type="ECO:0000256" key="1">
    <source>
        <dbReference type="SAM" id="MobiDB-lite"/>
    </source>
</evidence>
<dbReference type="PANTHER" id="PTHR23140:SF0">
    <property type="entry name" value="U2 SNRNP-ASSOCIATED SURP MOTIF-CONTAINING PROTEIN"/>
    <property type="match status" value="1"/>
</dbReference>
<dbReference type="InterPro" id="IPR051485">
    <property type="entry name" value="SR-CTD_assoc_factor"/>
</dbReference>
<comment type="caution">
    <text evidence="3">The sequence shown here is derived from an EMBL/GenBank/DDBJ whole genome shotgun (WGS) entry which is preliminary data.</text>
</comment>
<keyword evidence="4" id="KW-1185">Reference proteome</keyword>
<organism evidence="3 4">
    <name type="scientific">Olpidium bornovanus</name>
    <dbReference type="NCBI Taxonomy" id="278681"/>
    <lineage>
        <taxon>Eukaryota</taxon>
        <taxon>Fungi</taxon>
        <taxon>Fungi incertae sedis</taxon>
        <taxon>Olpidiomycota</taxon>
        <taxon>Olpidiomycotina</taxon>
        <taxon>Olpidiomycetes</taxon>
        <taxon>Olpidiales</taxon>
        <taxon>Olpidiaceae</taxon>
        <taxon>Olpidium</taxon>
    </lineage>
</organism>
<dbReference type="Gene3D" id="3.30.70.330">
    <property type="match status" value="1"/>
</dbReference>
<protein>
    <recommendedName>
        <fullName evidence="2">RRM domain-containing protein</fullName>
    </recommendedName>
</protein>
<dbReference type="OrthoDB" id="377209at2759"/>
<name>A0A8H7ZNS0_9FUNG</name>
<feature type="compositionally biased region" description="Acidic residues" evidence="1">
    <location>
        <begin position="366"/>
        <end position="375"/>
    </location>
</feature>
<feature type="compositionally biased region" description="Low complexity" evidence="1">
    <location>
        <begin position="269"/>
        <end position="278"/>
    </location>
</feature>
<dbReference type="GO" id="GO:0003723">
    <property type="term" value="F:RNA binding"/>
    <property type="evidence" value="ECO:0007669"/>
    <property type="project" value="InterPro"/>
</dbReference>
<accession>A0A8H7ZNS0</accession>
<dbReference type="PANTHER" id="PTHR23140">
    <property type="entry name" value="RNA PROCESSING PROTEIN LD23810P"/>
    <property type="match status" value="1"/>
</dbReference>
<reference evidence="3 4" key="1">
    <citation type="journal article" name="Sci. Rep.">
        <title>Genome-scale phylogenetic analyses confirm Olpidium as the closest living zoosporic fungus to the non-flagellated, terrestrial fungi.</title>
        <authorList>
            <person name="Chang Y."/>
            <person name="Rochon D."/>
            <person name="Sekimoto S."/>
            <person name="Wang Y."/>
            <person name="Chovatia M."/>
            <person name="Sandor L."/>
            <person name="Salamov A."/>
            <person name="Grigoriev I.V."/>
            <person name="Stajich J.E."/>
            <person name="Spatafora J.W."/>
        </authorList>
    </citation>
    <scope>NUCLEOTIDE SEQUENCE [LARGE SCALE GENOMIC DNA]</scope>
    <source>
        <strain evidence="3">S191</strain>
    </source>
</reference>
<dbReference type="EMBL" id="JAEFCI010011582">
    <property type="protein sequence ID" value="KAG5456535.1"/>
    <property type="molecule type" value="Genomic_DNA"/>
</dbReference>
<dbReference type="InterPro" id="IPR012677">
    <property type="entry name" value="Nucleotide-bd_a/b_plait_sf"/>
</dbReference>
<evidence type="ECO:0000313" key="3">
    <source>
        <dbReference type="EMBL" id="KAG5456535.1"/>
    </source>
</evidence>
<dbReference type="InterPro" id="IPR008942">
    <property type="entry name" value="ENTH_VHS"/>
</dbReference>
<evidence type="ECO:0000313" key="4">
    <source>
        <dbReference type="Proteomes" id="UP000673691"/>
    </source>
</evidence>
<gene>
    <name evidence="3" type="ORF">BJ554DRAFT_3699</name>
</gene>
<dbReference type="SUPFAM" id="SSF54928">
    <property type="entry name" value="RNA-binding domain, RBD"/>
    <property type="match status" value="1"/>
</dbReference>
<dbReference type="Pfam" id="PF00076">
    <property type="entry name" value="RRM_1"/>
    <property type="match status" value="1"/>
</dbReference>
<dbReference type="GO" id="GO:0005634">
    <property type="term" value="C:nucleus"/>
    <property type="evidence" value="ECO:0007669"/>
    <property type="project" value="TreeGrafter"/>
</dbReference>
<proteinExistence type="predicted"/>
<dbReference type="InterPro" id="IPR035979">
    <property type="entry name" value="RBD_domain_sf"/>
</dbReference>
<feature type="region of interest" description="Disordered" evidence="1">
    <location>
        <begin position="256"/>
        <end position="375"/>
    </location>
</feature>
<evidence type="ECO:0000259" key="2">
    <source>
        <dbReference type="Pfam" id="PF00076"/>
    </source>
</evidence>
<feature type="domain" description="RRM" evidence="2">
    <location>
        <begin position="8"/>
        <end position="43"/>
    </location>
</feature>
<sequence length="375" mass="41561">MWPRTQEERDRNRNCGFIAFMSRSDAAAALKDMDGFDLQGYAMRVGWGKAYVVDLDASEDENERLLVPKGALGKRARDRLEHMLGKTTARRGDIARIMAFAFDHLDAAEEVGKRWRLGRNRRSTSEIFPAPVPYFLSLGLSLYLFSPSQVIEVIVKSLLIAETPTATKIARLYLLSDILHNSSMPIPNAWKYPLTGQTELFVAGHHTPRLELRPTSGRITQQVRVPRQVANVLSVWANWIVFAQTYIDSLGTIFSRRNKSPSPPPAQAPRPQEQQPRPADLPGQSAFAAHGVELEEEDTRGARLRRSQVPCAGEEGEEDIDGVPINFANRAPAGSGGVGVEEEEEEEEDIDGVPLVRPDVATAATGEDDDDDMFA</sequence>